<dbReference type="SUPFAM" id="SSF53335">
    <property type="entry name" value="S-adenosyl-L-methionine-dependent methyltransferases"/>
    <property type="match status" value="1"/>
</dbReference>
<dbReference type="InterPro" id="IPR012263">
    <property type="entry name" value="M_m6A_EcoRV"/>
</dbReference>
<feature type="binding site" evidence="7">
    <location>
        <position position="53"/>
    </location>
    <ligand>
        <name>S-adenosyl-L-methionine</name>
        <dbReference type="ChEBI" id="CHEBI:59789"/>
    </ligand>
</feature>
<keyword evidence="4" id="KW-0808">Transferase</keyword>
<dbReference type="InterPro" id="IPR023095">
    <property type="entry name" value="Ade_MeTrfase_dom_2"/>
</dbReference>
<dbReference type="InterPro" id="IPR029063">
    <property type="entry name" value="SAM-dependent_MTases_sf"/>
</dbReference>
<keyword evidence="8" id="KW-0378">Hydrolase</keyword>
<comment type="similarity">
    <text evidence="1">Belongs to the N(4)/N(6)-methyltransferase family.</text>
</comment>
<dbReference type="GO" id="GO:0006298">
    <property type="term" value="P:mismatch repair"/>
    <property type="evidence" value="ECO:0007669"/>
    <property type="project" value="TreeGrafter"/>
</dbReference>
<dbReference type="Gene3D" id="3.40.50.150">
    <property type="entry name" value="Vaccinia Virus protein VP39"/>
    <property type="match status" value="1"/>
</dbReference>
<dbReference type="PANTHER" id="PTHR30481">
    <property type="entry name" value="DNA ADENINE METHYLASE"/>
    <property type="match status" value="1"/>
</dbReference>
<dbReference type="GO" id="GO:0032259">
    <property type="term" value="P:methylation"/>
    <property type="evidence" value="ECO:0007669"/>
    <property type="project" value="UniProtKB-KW"/>
</dbReference>
<comment type="caution">
    <text evidence="8">The sequence shown here is derived from an EMBL/GenBank/DDBJ whole genome shotgun (WGS) entry which is preliminary data.</text>
</comment>
<evidence type="ECO:0000313" key="8">
    <source>
        <dbReference type="EMBL" id="GFO67869.1"/>
    </source>
</evidence>
<feature type="binding site" evidence="7">
    <location>
        <position position="176"/>
    </location>
    <ligand>
        <name>S-adenosyl-L-methionine</name>
        <dbReference type="ChEBI" id="CHEBI:59789"/>
    </ligand>
</feature>
<sequence length="254" mass="29458">MFQPVIPWIGGKRRLAKEILPMFPKHTCYCEPFCGGAALFFLKEPSKVEVLNDFSSELVALYRVLQHHLEEFIRQYKWALVSRQMFEWMTDTPPTTLTEIQRAARFFYLQKMAFGGKVARRTFGTATASPPRLNLTRIEEDLSQAHMRLARCYIENLDWEKCIGKYDRPGTLFFLDPPYWKVEGYGVPFGIEQYQRMAELMRTMKGKAILTINNHPVMKEVFAGFDTREVEISYTVGGGGKSNKSREMVIKTWA</sequence>
<comment type="catalytic activity">
    <reaction evidence="6">
        <text>a 2'-deoxyadenosine in DNA + S-adenosyl-L-methionine = an N(6)-methyl-2'-deoxyadenosine in DNA + S-adenosyl-L-homocysteine + H(+)</text>
        <dbReference type="Rhea" id="RHEA:15197"/>
        <dbReference type="Rhea" id="RHEA-COMP:12418"/>
        <dbReference type="Rhea" id="RHEA-COMP:12419"/>
        <dbReference type="ChEBI" id="CHEBI:15378"/>
        <dbReference type="ChEBI" id="CHEBI:57856"/>
        <dbReference type="ChEBI" id="CHEBI:59789"/>
        <dbReference type="ChEBI" id="CHEBI:90615"/>
        <dbReference type="ChEBI" id="CHEBI:90616"/>
        <dbReference type="EC" id="2.1.1.72"/>
    </reaction>
</comment>
<protein>
    <recommendedName>
        <fullName evidence="2">site-specific DNA-methyltransferase (adenine-specific)</fullName>
        <ecNumber evidence="2">2.1.1.72</ecNumber>
    </recommendedName>
</protein>
<dbReference type="Gene3D" id="1.10.1020.10">
    <property type="entry name" value="Adenine-specific Methyltransferase, Domain 2"/>
    <property type="match status" value="1"/>
</dbReference>
<dbReference type="RefSeq" id="WP_183360413.1">
    <property type="nucleotide sequence ID" value="NZ_BLXZ01000003.1"/>
</dbReference>
<gene>
    <name evidence="8" type="ORF">GMLC_14480</name>
</gene>
<evidence type="ECO:0000313" key="9">
    <source>
        <dbReference type="Proteomes" id="UP000587586"/>
    </source>
</evidence>
<evidence type="ECO:0000256" key="3">
    <source>
        <dbReference type="ARBA" id="ARBA00022603"/>
    </source>
</evidence>
<dbReference type="GO" id="GO:0009007">
    <property type="term" value="F:site-specific DNA-methyltransferase (adenine-specific) activity"/>
    <property type="evidence" value="ECO:0007669"/>
    <property type="project" value="UniProtKB-EC"/>
</dbReference>
<organism evidence="8 9">
    <name type="scientific">Geomonas limicola</name>
    <dbReference type="NCBI Taxonomy" id="2740186"/>
    <lineage>
        <taxon>Bacteria</taxon>
        <taxon>Pseudomonadati</taxon>
        <taxon>Thermodesulfobacteriota</taxon>
        <taxon>Desulfuromonadia</taxon>
        <taxon>Geobacterales</taxon>
        <taxon>Geobacteraceae</taxon>
        <taxon>Geomonas</taxon>
    </lineage>
</organism>
<dbReference type="Proteomes" id="UP000587586">
    <property type="component" value="Unassembled WGS sequence"/>
</dbReference>
<dbReference type="GO" id="GO:1904047">
    <property type="term" value="F:S-adenosyl-L-methionine binding"/>
    <property type="evidence" value="ECO:0007669"/>
    <property type="project" value="TreeGrafter"/>
</dbReference>
<dbReference type="Pfam" id="PF02086">
    <property type="entry name" value="MethyltransfD12"/>
    <property type="match status" value="1"/>
</dbReference>
<evidence type="ECO:0000256" key="5">
    <source>
        <dbReference type="ARBA" id="ARBA00022691"/>
    </source>
</evidence>
<dbReference type="GO" id="GO:0043565">
    <property type="term" value="F:sequence-specific DNA binding"/>
    <property type="evidence" value="ECO:0007669"/>
    <property type="project" value="TreeGrafter"/>
</dbReference>
<dbReference type="EC" id="2.1.1.72" evidence="2"/>
<dbReference type="InterPro" id="IPR012327">
    <property type="entry name" value="MeTrfase_D12"/>
</dbReference>
<dbReference type="GO" id="GO:0004519">
    <property type="term" value="F:endonuclease activity"/>
    <property type="evidence" value="ECO:0007669"/>
    <property type="project" value="UniProtKB-KW"/>
</dbReference>
<name>A0A6V8N9D7_9BACT</name>
<dbReference type="PANTHER" id="PTHR30481:SF4">
    <property type="entry name" value="SITE-SPECIFIC DNA-METHYLTRANSFERASE (ADENINE-SPECIFIC)"/>
    <property type="match status" value="1"/>
</dbReference>
<keyword evidence="5" id="KW-0949">S-adenosyl-L-methionine</keyword>
<keyword evidence="9" id="KW-1185">Reference proteome</keyword>
<evidence type="ECO:0000256" key="1">
    <source>
        <dbReference type="ARBA" id="ARBA00006594"/>
    </source>
</evidence>
<dbReference type="GO" id="GO:0009307">
    <property type="term" value="P:DNA restriction-modification system"/>
    <property type="evidence" value="ECO:0007669"/>
    <property type="project" value="InterPro"/>
</dbReference>
<keyword evidence="3" id="KW-0489">Methyltransferase</keyword>
<accession>A0A6V8N9D7</accession>
<dbReference type="EMBL" id="BLXZ01000003">
    <property type="protein sequence ID" value="GFO67869.1"/>
    <property type="molecule type" value="Genomic_DNA"/>
</dbReference>
<proteinExistence type="inferred from homology"/>
<feature type="binding site" evidence="7">
    <location>
        <position position="12"/>
    </location>
    <ligand>
        <name>S-adenosyl-L-methionine</name>
        <dbReference type="ChEBI" id="CHEBI:59789"/>
    </ligand>
</feature>
<reference evidence="9" key="1">
    <citation type="submission" date="2020-06" db="EMBL/GenBank/DDBJ databases">
        <title>Draft genomic sequecing of Geomonas sp. Red745.</title>
        <authorList>
            <person name="Itoh H."/>
            <person name="Xu Z.X."/>
            <person name="Ushijima N."/>
            <person name="Masuda Y."/>
            <person name="Shiratori Y."/>
            <person name="Senoo K."/>
        </authorList>
    </citation>
    <scope>NUCLEOTIDE SEQUENCE [LARGE SCALE GENOMIC DNA]</scope>
    <source>
        <strain evidence="9">Red745</strain>
    </source>
</reference>
<evidence type="ECO:0000256" key="6">
    <source>
        <dbReference type="ARBA" id="ARBA00047942"/>
    </source>
</evidence>
<evidence type="ECO:0000256" key="2">
    <source>
        <dbReference type="ARBA" id="ARBA00011900"/>
    </source>
</evidence>
<dbReference type="PRINTS" id="PR00505">
    <property type="entry name" value="D12N6MTFRASE"/>
</dbReference>
<evidence type="ECO:0000256" key="7">
    <source>
        <dbReference type="PIRSR" id="PIRSR000398-1"/>
    </source>
</evidence>
<feature type="binding site" evidence="7">
    <location>
        <position position="8"/>
    </location>
    <ligand>
        <name>S-adenosyl-L-methionine</name>
        <dbReference type="ChEBI" id="CHEBI:59789"/>
    </ligand>
</feature>
<keyword evidence="8" id="KW-0540">Nuclease</keyword>
<evidence type="ECO:0000256" key="4">
    <source>
        <dbReference type="ARBA" id="ARBA00022679"/>
    </source>
</evidence>
<dbReference type="PIRSF" id="PIRSF000398">
    <property type="entry name" value="M_m6A_EcoRV"/>
    <property type="match status" value="1"/>
</dbReference>
<keyword evidence="8" id="KW-0255">Endonuclease</keyword>
<dbReference type="AlphaFoldDB" id="A0A6V8N9D7"/>